<dbReference type="InterPro" id="IPR040256">
    <property type="entry name" value="At4g02000-like"/>
</dbReference>
<evidence type="ECO:0000313" key="4">
    <source>
        <dbReference type="Proteomes" id="UP001558713"/>
    </source>
</evidence>
<feature type="region of interest" description="Disordered" evidence="1">
    <location>
        <begin position="142"/>
        <end position="191"/>
    </location>
</feature>
<keyword evidence="4" id="KW-1185">Reference proteome</keyword>
<dbReference type="Pfam" id="PF14111">
    <property type="entry name" value="DUF4283"/>
    <property type="match status" value="1"/>
</dbReference>
<name>A0ABD0ZK09_CARAN</name>
<evidence type="ECO:0000259" key="2">
    <source>
        <dbReference type="Pfam" id="PF14111"/>
    </source>
</evidence>
<dbReference type="EMBL" id="JBANAX010000743">
    <property type="protein sequence ID" value="KAL1194843.1"/>
    <property type="molecule type" value="Genomic_DNA"/>
</dbReference>
<evidence type="ECO:0000256" key="1">
    <source>
        <dbReference type="SAM" id="MobiDB-lite"/>
    </source>
</evidence>
<dbReference type="PANTHER" id="PTHR31286">
    <property type="entry name" value="GLYCINE-RICH CELL WALL STRUCTURAL PROTEIN 1.8-LIKE"/>
    <property type="match status" value="1"/>
</dbReference>
<organism evidence="3 4">
    <name type="scientific">Cardamine amara subsp. amara</name>
    <dbReference type="NCBI Taxonomy" id="228776"/>
    <lineage>
        <taxon>Eukaryota</taxon>
        <taxon>Viridiplantae</taxon>
        <taxon>Streptophyta</taxon>
        <taxon>Embryophyta</taxon>
        <taxon>Tracheophyta</taxon>
        <taxon>Spermatophyta</taxon>
        <taxon>Magnoliopsida</taxon>
        <taxon>eudicotyledons</taxon>
        <taxon>Gunneridae</taxon>
        <taxon>Pentapetalae</taxon>
        <taxon>rosids</taxon>
        <taxon>malvids</taxon>
        <taxon>Brassicales</taxon>
        <taxon>Brassicaceae</taxon>
        <taxon>Cardamineae</taxon>
        <taxon>Cardamine</taxon>
    </lineage>
</organism>
<comment type="caution">
    <text evidence="3">The sequence shown here is derived from an EMBL/GenBank/DDBJ whole genome shotgun (WGS) entry which is preliminary data.</text>
</comment>
<evidence type="ECO:0000313" key="3">
    <source>
        <dbReference type="EMBL" id="KAL1194843.1"/>
    </source>
</evidence>
<dbReference type="PANTHER" id="PTHR31286:SF178">
    <property type="entry name" value="DUF4283 DOMAIN-CONTAINING PROTEIN"/>
    <property type="match status" value="1"/>
</dbReference>
<feature type="compositionally biased region" description="Basic and acidic residues" evidence="1">
    <location>
        <begin position="142"/>
        <end position="171"/>
    </location>
</feature>
<reference evidence="3 4" key="1">
    <citation type="submission" date="2024-04" db="EMBL/GenBank/DDBJ databases">
        <title>Genome assembly C_amara_ONT_v2.</title>
        <authorList>
            <person name="Yant L."/>
            <person name="Moore C."/>
            <person name="Slenker M."/>
        </authorList>
    </citation>
    <scope>NUCLEOTIDE SEQUENCE [LARGE SCALE GENOMIC DNA]</scope>
    <source>
        <tissue evidence="3">Leaf</tissue>
    </source>
</reference>
<dbReference type="Proteomes" id="UP001558713">
    <property type="component" value="Unassembled WGS sequence"/>
</dbReference>
<gene>
    <name evidence="3" type="ORF">V5N11_011158</name>
</gene>
<sequence length="191" mass="21647">MEDKVVGADLGNGIFQFNFQSEEDLLGVLKNVPYHFDGWMVSLVQWKPIISSSHPSGINFWVKVTGILMHLWEEQTLQAVGKKVRLIREVDVDSGSVNVTVNGFNPLIFQLIVSFAWGDEVVVNLEMTSWLRKPRTKRELDFNGNDYREGHPSKKDGIERQYHKRSDESHSLVRNKGGSSANLSTMGCKLI</sequence>
<dbReference type="AlphaFoldDB" id="A0ABD0ZK09"/>
<feature type="domain" description="DUF4283" evidence="2">
    <location>
        <begin position="4"/>
        <end position="49"/>
    </location>
</feature>
<proteinExistence type="predicted"/>
<accession>A0ABD0ZK09</accession>
<dbReference type="InterPro" id="IPR025558">
    <property type="entry name" value="DUF4283"/>
</dbReference>
<protein>
    <recommendedName>
        <fullName evidence="2">DUF4283 domain-containing protein</fullName>
    </recommendedName>
</protein>